<organism evidence="2 3">
    <name type="scientific">Lacipirellula limnantheis</name>
    <dbReference type="NCBI Taxonomy" id="2528024"/>
    <lineage>
        <taxon>Bacteria</taxon>
        <taxon>Pseudomonadati</taxon>
        <taxon>Planctomycetota</taxon>
        <taxon>Planctomycetia</taxon>
        <taxon>Pirellulales</taxon>
        <taxon>Lacipirellulaceae</taxon>
        <taxon>Lacipirellula</taxon>
    </lineage>
</organism>
<keyword evidence="3" id="KW-1185">Reference proteome</keyword>
<comment type="similarity">
    <text evidence="1">Belongs to the short-chain dehydrogenases/reductases (SDR) family.</text>
</comment>
<dbReference type="PANTHER" id="PTHR42760">
    <property type="entry name" value="SHORT-CHAIN DEHYDROGENASES/REDUCTASES FAMILY MEMBER"/>
    <property type="match status" value="1"/>
</dbReference>
<dbReference type="Gene3D" id="3.40.50.720">
    <property type="entry name" value="NAD(P)-binding Rossmann-like Domain"/>
    <property type="match status" value="1"/>
</dbReference>
<dbReference type="OrthoDB" id="9803333at2"/>
<dbReference type="SUPFAM" id="SSF51735">
    <property type="entry name" value="NAD(P)-binding Rossmann-fold domains"/>
    <property type="match status" value="1"/>
</dbReference>
<dbReference type="PROSITE" id="PS00061">
    <property type="entry name" value="ADH_SHORT"/>
    <property type="match status" value="1"/>
</dbReference>
<dbReference type="InterPro" id="IPR002347">
    <property type="entry name" value="SDR_fam"/>
</dbReference>
<name>A0A517TU99_9BACT</name>
<dbReference type="Pfam" id="PF13561">
    <property type="entry name" value="adh_short_C2"/>
    <property type="match status" value="1"/>
</dbReference>
<evidence type="ECO:0000256" key="1">
    <source>
        <dbReference type="ARBA" id="ARBA00006484"/>
    </source>
</evidence>
<dbReference type="PANTHER" id="PTHR42760:SF40">
    <property type="entry name" value="3-OXOACYL-[ACYL-CARRIER-PROTEIN] REDUCTASE, CHLOROPLASTIC"/>
    <property type="match status" value="1"/>
</dbReference>
<keyword evidence="2" id="KW-0560">Oxidoreductase</keyword>
<dbReference type="AlphaFoldDB" id="A0A517TU99"/>
<dbReference type="Proteomes" id="UP000317909">
    <property type="component" value="Chromosome"/>
</dbReference>
<dbReference type="PRINTS" id="PR00081">
    <property type="entry name" value="GDHRDH"/>
</dbReference>
<reference evidence="2 3" key="1">
    <citation type="submission" date="2019-02" db="EMBL/GenBank/DDBJ databases">
        <title>Deep-cultivation of Planctomycetes and their phenomic and genomic characterization uncovers novel biology.</title>
        <authorList>
            <person name="Wiegand S."/>
            <person name="Jogler M."/>
            <person name="Boedeker C."/>
            <person name="Pinto D."/>
            <person name="Vollmers J."/>
            <person name="Rivas-Marin E."/>
            <person name="Kohn T."/>
            <person name="Peeters S.H."/>
            <person name="Heuer A."/>
            <person name="Rast P."/>
            <person name="Oberbeckmann S."/>
            <person name="Bunk B."/>
            <person name="Jeske O."/>
            <person name="Meyerdierks A."/>
            <person name="Storesund J.E."/>
            <person name="Kallscheuer N."/>
            <person name="Luecker S."/>
            <person name="Lage O.M."/>
            <person name="Pohl T."/>
            <person name="Merkel B.J."/>
            <person name="Hornburger P."/>
            <person name="Mueller R.-W."/>
            <person name="Bruemmer F."/>
            <person name="Labrenz M."/>
            <person name="Spormann A.M."/>
            <person name="Op den Camp H."/>
            <person name="Overmann J."/>
            <person name="Amann R."/>
            <person name="Jetten M.S.M."/>
            <person name="Mascher T."/>
            <person name="Medema M.H."/>
            <person name="Devos D.P."/>
            <person name="Kaster A.-K."/>
            <person name="Ovreas L."/>
            <person name="Rohde M."/>
            <person name="Galperin M.Y."/>
            <person name="Jogler C."/>
        </authorList>
    </citation>
    <scope>NUCLEOTIDE SEQUENCE [LARGE SCALE GENOMIC DNA]</scope>
    <source>
        <strain evidence="2 3">I41</strain>
    </source>
</reference>
<dbReference type="EC" id="1.1.1.100" evidence="2"/>
<dbReference type="CDD" id="cd05233">
    <property type="entry name" value="SDR_c"/>
    <property type="match status" value="1"/>
</dbReference>
<evidence type="ECO:0000313" key="3">
    <source>
        <dbReference type="Proteomes" id="UP000317909"/>
    </source>
</evidence>
<protein>
    <submittedName>
        <fullName evidence="2">3-oxoacyl-[acyl-carrier-protein] reductase FabG</fullName>
        <ecNumber evidence="2">1.1.1.100</ecNumber>
    </submittedName>
</protein>
<dbReference type="InterPro" id="IPR020904">
    <property type="entry name" value="Sc_DH/Rdtase_CS"/>
</dbReference>
<dbReference type="EMBL" id="CP036339">
    <property type="protein sequence ID" value="QDT71961.1"/>
    <property type="molecule type" value="Genomic_DNA"/>
</dbReference>
<accession>A0A517TU99</accession>
<dbReference type="KEGG" id="llh:I41_11230"/>
<sequence length="234" mass="25608">MKPQDSAIVITGSSRGIGLGLTSIMLERGWHVFGCSRGPSEVKHERYQHFEIDVADEKGVVRLFGGVRKSGKPLYAVLNNAGTASMNHVLTTPFDTMKKLFAVNVFGTMLCSREGAKLMLRHKMGRIINFGSVAVPYSLEGEAVYTASKSAVEAYTKVLAREMGEHGITANSVSPNPVKTDLIAGVPVEKMTRLINRQSIKRYGEFEDVLRVVDFLLDPENTFVTGQVIYLGGP</sequence>
<dbReference type="InterPro" id="IPR036291">
    <property type="entry name" value="NAD(P)-bd_dom_sf"/>
</dbReference>
<dbReference type="RefSeq" id="WP_145431571.1">
    <property type="nucleotide sequence ID" value="NZ_CP036339.1"/>
</dbReference>
<dbReference type="GO" id="GO:0030497">
    <property type="term" value="P:fatty acid elongation"/>
    <property type="evidence" value="ECO:0007669"/>
    <property type="project" value="TreeGrafter"/>
</dbReference>
<proteinExistence type="inferred from homology"/>
<gene>
    <name evidence="2" type="primary">fabG_2</name>
    <name evidence="2" type="ORF">I41_11230</name>
</gene>
<evidence type="ECO:0000313" key="2">
    <source>
        <dbReference type="EMBL" id="QDT71961.1"/>
    </source>
</evidence>
<dbReference type="GO" id="GO:0004316">
    <property type="term" value="F:3-oxoacyl-[acyl-carrier-protein] reductase (NADPH) activity"/>
    <property type="evidence" value="ECO:0007669"/>
    <property type="project" value="UniProtKB-EC"/>
</dbReference>
<dbReference type="PRINTS" id="PR00080">
    <property type="entry name" value="SDRFAMILY"/>
</dbReference>